<dbReference type="AlphaFoldDB" id="A0A0F9K4F0"/>
<organism evidence="3">
    <name type="scientific">marine sediment metagenome</name>
    <dbReference type="NCBI Taxonomy" id="412755"/>
    <lineage>
        <taxon>unclassified sequences</taxon>
        <taxon>metagenomes</taxon>
        <taxon>ecological metagenomes</taxon>
    </lineage>
</organism>
<evidence type="ECO:0000313" key="2">
    <source>
        <dbReference type="EMBL" id="KKK87286.1"/>
    </source>
</evidence>
<dbReference type="EMBL" id="LAZR01050471">
    <property type="protein sequence ID" value="KKK87286.1"/>
    <property type="molecule type" value="Genomic_DNA"/>
</dbReference>
<dbReference type="EMBL" id="LAZR01008715">
    <property type="protein sequence ID" value="KKM76984.1"/>
    <property type="molecule type" value="Genomic_DNA"/>
</dbReference>
<accession>A0A0F9K4F0</accession>
<comment type="caution">
    <text evidence="3">The sequence shown here is derived from an EMBL/GenBank/DDBJ whole genome shotgun (WGS) entry which is preliminary data.</text>
</comment>
<gene>
    <name evidence="3" type="ORF">LCGC14_1374650</name>
    <name evidence="2" type="ORF">LCGC14_2754760</name>
</gene>
<proteinExistence type="predicted"/>
<feature type="region of interest" description="Disordered" evidence="1">
    <location>
        <begin position="42"/>
        <end position="71"/>
    </location>
</feature>
<reference evidence="3" key="1">
    <citation type="journal article" date="2015" name="Nature">
        <title>Complex archaea that bridge the gap between prokaryotes and eukaryotes.</title>
        <authorList>
            <person name="Spang A."/>
            <person name="Saw J.H."/>
            <person name="Jorgensen S.L."/>
            <person name="Zaremba-Niedzwiedzka K."/>
            <person name="Martijn J."/>
            <person name="Lind A.E."/>
            <person name="van Eijk R."/>
            <person name="Schleper C."/>
            <person name="Guy L."/>
            <person name="Ettema T.J."/>
        </authorList>
    </citation>
    <scope>NUCLEOTIDE SEQUENCE</scope>
</reference>
<evidence type="ECO:0000313" key="3">
    <source>
        <dbReference type="EMBL" id="KKM76984.1"/>
    </source>
</evidence>
<sequence>MLTKRELELTEQTAQQWVRVGDLFHRTMGERTLSLIEEVRQERAGPHEVRTLPPPVPPTPLKGRAQVRKGE</sequence>
<protein>
    <submittedName>
        <fullName evidence="3">Uncharacterized protein</fullName>
    </submittedName>
</protein>
<name>A0A0F9K4F0_9ZZZZ</name>
<evidence type="ECO:0000256" key="1">
    <source>
        <dbReference type="SAM" id="MobiDB-lite"/>
    </source>
</evidence>